<feature type="transmembrane region" description="Helical" evidence="7">
    <location>
        <begin position="260"/>
        <end position="286"/>
    </location>
</feature>
<dbReference type="EMBL" id="SJOI01000001">
    <property type="protein sequence ID" value="TCL03412.1"/>
    <property type="molecule type" value="Genomic_DNA"/>
</dbReference>
<feature type="transmembrane region" description="Helical" evidence="7">
    <location>
        <begin position="73"/>
        <end position="92"/>
    </location>
</feature>
<feature type="transmembrane region" description="Helical" evidence="7">
    <location>
        <begin position="45"/>
        <end position="66"/>
    </location>
</feature>
<evidence type="ECO:0000256" key="2">
    <source>
        <dbReference type="ARBA" id="ARBA00022448"/>
    </source>
</evidence>
<name>A0A4R1N890_9GAMM</name>
<feature type="transmembrane region" description="Helical" evidence="7">
    <location>
        <begin position="353"/>
        <end position="370"/>
    </location>
</feature>
<feature type="transmembrane region" description="Helical" evidence="7">
    <location>
        <begin position="196"/>
        <end position="215"/>
    </location>
</feature>
<dbReference type="InterPro" id="IPR036259">
    <property type="entry name" value="MFS_trans_sf"/>
</dbReference>
<dbReference type="InterPro" id="IPR020846">
    <property type="entry name" value="MFS_dom"/>
</dbReference>
<dbReference type="Pfam" id="PF07690">
    <property type="entry name" value="MFS_1"/>
    <property type="match status" value="1"/>
</dbReference>
<feature type="transmembrane region" description="Helical" evidence="7">
    <location>
        <begin position="156"/>
        <end position="176"/>
    </location>
</feature>
<feature type="domain" description="Major facilitator superfamily (MFS) profile" evidence="8">
    <location>
        <begin position="7"/>
        <end position="452"/>
    </location>
</feature>
<evidence type="ECO:0000256" key="3">
    <source>
        <dbReference type="ARBA" id="ARBA00022475"/>
    </source>
</evidence>
<feature type="transmembrane region" description="Helical" evidence="7">
    <location>
        <begin position="221"/>
        <end position="239"/>
    </location>
</feature>
<feature type="transmembrane region" description="Helical" evidence="7">
    <location>
        <begin position="131"/>
        <end position="150"/>
    </location>
</feature>
<evidence type="ECO:0000256" key="1">
    <source>
        <dbReference type="ARBA" id="ARBA00004651"/>
    </source>
</evidence>
<dbReference type="PROSITE" id="PS50850">
    <property type="entry name" value="MFS"/>
    <property type="match status" value="1"/>
</dbReference>
<reference evidence="9 10" key="1">
    <citation type="submission" date="2019-02" db="EMBL/GenBank/DDBJ databases">
        <title>Investigation of anaerobic lignin degradation for improved lignocellulosic biofuels.</title>
        <authorList>
            <person name="Deangelis K."/>
        </authorList>
    </citation>
    <scope>NUCLEOTIDE SEQUENCE [LARGE SCALE GENOMIC DNA]</scope>
    <source>
        <strain evidence="9 10">159R</strain>
    </source>
</reference>
<evidence type="ECO:0000256" key="6">
    <source>
        <dbReference type="ARBA" id="ARBA00023136"/>
    </source>
</evidence>
<dbReference type="Proteomes" id="UP000294555">
    <property type="component" value="Unassembled WGS sequence"/>
</dbReference>
<keyword evidence="5 7" id="KW-1133">Transmembrane helix</keyword>
<evidence type="ECO:0000259" key="8">
    <source>
        <dbReference type="PROSITE" id="PS50850"/>
    </source>
</evidence>
<dbReference type="OrthoDB" id="9812221at2"/>
<evidence type="ECO:0000256" key="5">
    <source>
        <dbReference type="ARBA" id="ARBA00022989"/>
    </source>
</evidence>
<evidence type="ECO:0000313" key="10">
    <source>
        <dbReference type="Proteomes" id="UP000294555"/>
    </source>
</evidence>
<keyword evidence="6 7" id="KW-0472">Membrane</keyword>
<dbReference type="PANTHER" id="PTHR42718:SF46">
    <property type="entry name" value="BLR6921 PROTEIN"/>
    <property type="match status" value="1"/>
</dbReference>
<feature type="transmembrane region" description="Helical" evidence="7">
    <location>
        <begin position="327"/>
        <end position="347"/>
    </location>
</feature>
<evidence type="ECO:0000313" key="9">
    <source>
        <dbReference type="EMBL" id="TCL03412.1"/>
    </source>
</evidence>
<feature type="transmembrane region" description="Helical" evidence="7">
    <location>
        <begin position="426"/>
        <end position="445"/>
    </location>
</feature>
<dbReference type="RefSeq" id="WP_132922280.1">
    <property type="nucleotide sequence ID" value="NZ_SJOI01000001.1"/>
</dbReference>
<organism evidence="9 10">
    <name type="scientific">Sodalis ligni</name>
    <dbReference type="NCBI Taxonomy" id="2697027"/>
    <lineage>
        <taxon>Bacteria</taxon>
        <taxon>Pseudomonadati</taxon>
        <taxon>Pseudomonadota</taxon>
        <taxon>Gammaproteobacteria</taxon>
        <taxon>Enterobacterales</taxon>
        <taxon>Bruguierivoracaceae</taxon>
        <taxon>Sodalis</taxon>
    </lineage>
</organism>
<protein>
    <submittedName>
        <fullName evidence="9">MFS transporter</fullName>
    </submittedName>
</protein>
<dbReference type="InterPro" id="IPR011701">
    <property type="entry name" value="MFS"/>
</dbReference>
<proteinExistence type="predicted"/>
<feature type="transmembrane region" description="Helical" evidence="7">
    <location>
        <begin position="98"/>
        <end position="119"/>
    </location>
</feature>
<dbReference type="GO" id="GO:0005886">
    <property type="term" value="C:plasma membrane"/>
    <property type="evidence" value="ECO:0007669"/>
    <property type="project" value="UniProtKB-SubCell"/>
</dbReference>
<dbReference type="SUPFAM" id="SSF103473">
    <property type="entry name" value="MFS general substrate transporter"/>
    <property type="match status" value="1"/>
</dbReference>
<dbReference type="Gene3D" id="1.20.1250.20">
    <property type="entry name" value="MFS general substrate transporter like domains"/>
    <property type="match status" value="1"/>
</dbReference>
<keyword evidence="4 7" id="KW-0812">Transmembrane</keyword>
<keyword evidence="3" id="KW-1003">Cell membrane</keyword>
<sequence>MNNSTWLLSIASLTFFMQSLDTTMLYLAIPSIAEALHQSSLGMGIVVVSYMLTVMILTPVCGWLADTYGYRRIYLLSLGLFTFGSFLCASANTLTGLILARFLQGIGGALMLPVMRVVILKTTLPAEKLSALNKITLLGLGGTLLGPPLSGFLITAFSWRMIFLINIPLCLICFVLAKKYMPEQIRPQGRGSFDTIGFMLVVPALLFILLGLLGIGKQYFTSIWVITFFLLAVVLLYSYKNHQDKTLEPLFTLSLFRHRTFAVGIASNICVRIFLASIPLVLSLMLQLEFKYSPAGVSIIMLSLAAGSLSARFLLRPALAWCGYRCLLLIATTASATLIYALTLSPLNGSLDSIVVLIFVLGIFTSVLYATMNTLTFSELTDETYNDGNSLLILSQLLSIIISVTLTFALLRYVNYADNARGLENYHVSFLLMSLGLFLCCFIFLRLDKNDGDIFIQRTQK</sequence>
<comment type="caution">
    <text evidence="9">The sequence shown here is derived from an EMBL/GenBank/DDBJ whole genome shotgun (WGS) entry which is preliminary data.</text>
</comment>
<feature type="transmembrane region" description="Helical" evidence="7">
    <location>
        <begin position="292"/>
        <end position="315"/>
    </location>
</feature>
<comment type="subcellular location">
    <subcellularLocation>
        <location evidence="1">Cell membrane</location>
        <topology evidence="1">Multi-pass membrane protein</topology>
    </subcellularLocation>
</comment>
<dbReference type="PRINTS" id="PR01036">
    <property type="entry name" value="TCRTETB"/>
</dbReference>
<dbReference type="PANTHER" id="PTHR42718">
    <property type="entry name" value="MAJOR FACILITATOR SUPERFAMILY MULTIDRUG TRANSPORTER MFSC"/>
    <property type="match status" value="1"/>
</dbReference>
<dbReference type="Gene3D" id="1.20.1720.10">
    <property type="entry name" value="Multidrug resistance protein D"/>
    <property type="match status" value="1"/>
</dbReference>
<gene>
    <name evidence="9" type="ORF">EZJ58_1484</name>
</gene>
<keyword evidence="10" id="KW-1185">Reference proteome</keyword>
<keyword evidence="2" id="KW-0813">Transport</keyword>
<dbReference type="AlphaFoldDB" id="A0A4R1N890"/>
<accession>A0A4R1N890</accession>
<feature type="transmembrane region" description="Helical" evidence="7">
    <location>
        <begin position="391"/>
        <end position="414"/>
    </location>
</feature>
<evidence type="ECO:0000256" key="4">
    <source>
        <dbReference type="ARBA" id="ARBA00022692"/>
    </source>
</evidence>
<evidence type="ECO:0000256" key="7">
    <source>
        <dbReference type="SAM" id="Phobius"/>
    </source>
</evidence>
<dbReference type="GO" id="GO:0022857">
    <property type="term" value="F:transmembrane transporter activity"/>
    <property type="evidence" value="ECO:0007669"/>
    <property type="project" value="InterPro"/>
</dbReference>